<evidence type="ECO:0000313" key="6">
    <source>
        <dbReference type="EMBL" id="VWP01496.1"/>
    </source>
</evidence>
<evidence type="ECO:0000256" key="1">
    <source>
        <dbReference type="ARBA" id="ARBA00001947"/>
    </source>
</evidence>
<gene>
    <name evidence="6" type="primary">Q9L8R8</name>
</gene>
<keyword evidence="4 6" id="KW-0378">Hydrolase</keyword>
<dbReference type="SUPFAM" id="SSF56281">
    <property type="entry name" value="Metallo-hydrolase/oxidoreductase"/>
    <property type="match status" value="1"/>
</dbReference>
<dbReference type="AlphaFoldDB" id="A0A5K1K6S7"/>
<sequence>MSLPPPVANQAFCDVSALEAGHIKIPLAWVLDDVSDSEFISAPTLSFLVRHRTRNDGTLVFDLGLRKDRETLPPAIIKQAAAGKSTASVPLDVVDSLAKGGTMPSDVEHQFFVGEGSRALVADRYPTNPDSVIPADVVPEDRTTYLDPQGWRPLGPFLHALDFHGDGSVYAVNAGHGHMPGHLNLLVRTSGDGGWIYLAGDSAHHWDLLNGGGGIGRHPLFGCAHEDPDAAEAHIE</sequence>
<dbReference type="PANTHER" id="PTHR42978:SF2">
    <property type="entry name" value="102 KBASES UNSTABLE REGION: FROM 1 TO 119443"/>
    <property type="match status" value="1"/>
</dbReference>
<evidence type="ECO:0000256" key="2">
    <source>
        <dbReference type="ARBA" id="ARBA00007749"/>
    </source>
</evidence>
<name>A0A5K1K6S7_9APHY</name>
<dbReference type="PANTHER" id="PTHR42978">
    <property type="entry name" value="QUORUM-QUENCHING LACTONASE YTNP-RELATED-RELATED"/>
    <property type="match status" value="1"/>
</dbReference>
<proteinExistence type="inferred from homology"/>
<evidence type="ECO:0000256" key="4">
    <source>
        <dbReference type="ARBA" id="ARBA00022801"/>
    </source>
</evidence>
<dbReference type="Gene3D" id="3.60.15.10">
    <property type="entry name" value="Ribonuclease Z/Hydroxyacylglutathione hydrolase-like"/>
    <property type="match status" value="2"/>
</dbReference>
<accession>A0A5K1K6S7</accession>
<keyword evidence="5" id="KW-0862">Zinc</keyword>
<evidence type="ECO:0000256" key="5">
    <source>
        <dbReference type="ARBA" id="ARBA00022833"/>
    </source>
</evidence>
<reference evidence="6" key="1">
    <citation type="submission" date="2019-10" db="EMBL/GenBank/DDBJ databases">
        <authorList>
            <person name="Nor Muhammad N."/>
        </authorList>
    </citation>
    <scope>NUCLEOTIDE SEQUENCE</scope>
</reference>
<evidence type="ECO:0000256" key="3">
    <source>
        <dbReference type="ARBA" id="ARBA00022723"/>
    </source>
</evidence>
<keyword evidence="3" id="KW-0479">Metal-binding</keyword>
<protein>
    <submittedName>
        <fullName evidence="6">N-acyl homoserine lactonase (AHL-lactonase) (Acyl-homoserine lactonase) (EC)</fullName>
        <ecNumber evidence="6">3.1.1.81</ecNumber>
    </submittedName>
</protein>
<dbReference type="GO" id="GO:0046872">
    <property type="term" value="F:metal ion binding"/>
    <property type="evidence" value="ECO:0007669"/>
    <property type="project" value="UniProtKB-KW"/>
</dbReference>
<dbReference type="EMBL" id="LR729418">
    <property type="protein sequence ID" value="VWP01496.1"/>
    <property type="molecule type" value="Genomic_DNA"/>
</dbReference>
<comment type="cofactor">
    <cofactor evidence="1">
        <name>Zn(2+)</name>
        <dbReference type="ChEBI" id="CHEBI:29105"/>
    </cofactor>
</comment>
<comment type="similarity">
    <text evidence="2">Belongs to the metallo-beta-lactamase superfamily.</text>
</comment>
<dbReference type="InterPro" id="IPR036866">
    <property type="entry name" value="RibonucZ/Hydroxyglut_hydro"/>
</dbReference>
<dbReference type="GO" id="GO:0102007">
    <property type="term" value="F:acyl-L-homoserine-lactone lactonohydrolase activity"/>
    <property type="evidence" value="ECO:0007669"/>
    <property type="project" value="UniProtKB-EC"/>
</dbReference>
<organism evidence="6">
    <name type="scientific">Ganoderma boninense</name>
    <dbReference type="NCBI Taxonomy" id="34458"/>
    <lineage>
        <taxon>Eukaryota</taxon>
        <taxon>Fungi</taxon>
        <taxon>Dikarya</taxon>
        <taxon>Basidiomycota</taxon>
        <taxon>Agaricomycotina</taxon>
        <taxon>Agaricomycetes</taxon>
        <taxon>Polyporales</taxon>
        <taxon>Polyporaceae</taxon>
        <taxon>Ganoderma</taxon>
    </lineage>
</organism>
<dbReference type="EC" id="3.1.1.81" evidence="6"/>
<dbReference type="InterPro" id="IPR051013">
    <property type="entry name" value="MBL_superfamily_lactonases"/>
</dbReference>